<dbReference type="AlphaFoldDB" id="A0A7X9IKZ3"/>
<dbReference type="GO" id="GO:0016874">
    <property type="term" value="F:ligase activity"/>
    <property type="evidence" value="ECO:0007669"/>
    <property type="project" value="UniProtKB-KW"/>
</dbReference>
<evidence type="ECO:0000259" key="4">
    <source>
        <dbReference type="PROSITE" id="PS50979"/>
    </source>
</evidence>
<dbReference type="InterPro" id="IPR005482">
    <property type="entry name" value="Biotin_COase_C"/>
</dbReference>
<sequence>YFNEINTYIPPWHVVVSQLSEVDLVREHIRIVSGQALSVFSPEPHSRSHVIGVSVNAEDPMKDFAPSPGTLTQFEVPLATGAAIFATAKSGDLISSFYEPVIAQAVAVDSSRDSAITKLRVALSEFIIEGVKTNLPLLRAILELPEFKAGDVDSSLLLDKDSLKELLEKTRIDTEEDIAALIAALTLHNDTNSEQIINAAGRSEGFSIWNFTARLLNRNSMEI</sequence>
<dbReference type="Pfam" id="PF02785">
    <property type="entry name" value="Biotin_carb_C"/>
    <property type="match status" value="1"/>
</dbReference>
<name>A0A7X9IKZ3_9DELT</name>
<evidence type="ECO:0000256" key="3">
    <source>
        <dbReference type="ARBA" id="ARBA00022840"/>
    </source>
</evidence>
<evidence type="ECO:0000313" key="5">
    <source>
        <dbReference type="EMBL" id="NMC63614.1"/>
    </source>
</evidence>
<evidence type="ECO:0000313" key="6">
    <source>
        <dbReference type="Proteomes" id="UP000524246"/>
    </source>
</evidence>
<dbReference type="Gene3D" id="3.30.470.20">
    <property type="entry name" value="ATP-grasp fold, B domain"/>
    <property type="match status" value="1"/>
</dbReference>
<feature type="non-terminal residue" evidence="5">
    <location>
        <position position="1"/>
    </location>
</feature>
<dbReference type="PANTHER" id="PTHR45007:SF1">
    <property type="entry name" value="CARBOXYLASE, PUTATIVE (AFU_ORTHOLOGUE AFUA_5G07570)-RELATED"/>
    <property type="match status" value="1"/>
</dbReference>
<protein>
    <recommendedName>
        <fullName evidence="4">Biotin carboxylation domain-containing protein</fullName>
    </recommendedName>
</protein>
<dbReference type="InterPro" id="IPR011054">
    <property type="entry name" value="Rudment_hybrid_motif"/>
</dbReference>
<keyword evidence="2" id="KW-0547">Nucleotide-binding</keyword>
<dbReference type="SMART" id="SM00878">
    <property type="entry name" value="Biotin_carb_C"/>
    <property type="match status" value="1"/>
</dbReference>
<dbReference type="GO" id="GO:0005524">
    <property type="term" value="F:ATP binding"/>
    <property type="evidence" value="ECO:0007669"/>
    <property type="project" value="UniProtKB-KW"/>
</dbReference>
<evidence type="ECO:0000256" key="2">
    <source>
        <dbReference type="ARBA" id="ARBA00022741"/>
    </source>
</evidence>
<keyword evidence="3" id="KW-0067">ATP-binding</keyword>
<accession>A0A7X9IKZ3</accession>
<dbReference type="SUPFAM" id="SSF56059">
    <property type="entry name" value="Glutathione synthetase ATP-binding domain-like"/>
    <property type="match status" value="1"/>
</dbReference>
<dbReference type="EMBL" id="JAAZON010000483">
    <property type="protein sequence ID" value="NMC63614.1"/>
    <property type="molecule type" value="Genomic_DNA"/>
</dbReference>
<evidence type="ECO:0000256" key="1">
    <source>
        <dbReference type="ARBA" id="ARBA00022598"/>
    </source>
</evidence>
<dbReference type="PROSITE" id="PS50979">
    <property type="entry name" value="BC"/>
    <property type="match status" value="1"/>
</dbReference>
<feature type="domain" description="Biotin carboxylation" evidence="4">
    <location>
        <begin position="1"/>
        <end position="162"/>
    </location>
</feature>
<keyword evidence="1" id="KW-0436">Ligase</keyword>
<dbReference type="SUPFAM" id="SSF51246">
    <property type="entry name" value="Rudiment single hybrid motif"/>
    <property type="match status" value="1"/>
</dbReference>
<proteinExistence type="predicted"/>
<organism evidence="5 6">
    <name type="scientific">SAR324 cluster bacterium</name>
    <dbReference type="NCBI Taxonomy" id="2024889"/>
    <lineage>
        <taxon>Bacteria</taxon>
        <taxon>Deltaproteobacteria</taxon>
        <taxon>SAR324 cluster</taxon>
    </lineage>
</organism>
<dbReference type="Proteomes" id="UP000524246">
    <property type="component" value="Unassembled WGS sequence"/>
</dbReference>
<dbReference type="PANTHER" id="PTHR45007">
    <property type="entry name" value="CARBOXYLASE, PUTATIVE (AFU_ORTHOLOGUE AFUA_5G07570)-RELATED"/>
    <property type="match status" value="1"/>
</dbReference>
<dbReference type="InterPro" id="IPR011764">
    <property type="entry name" value="Biotin_carboxylation_dom"/>
</dbReference>
<reference evidence="5 6" key="1">
    <citation type="journal article" date="2020" name="Biotechnol. Biofuels">
        <title>New insights from the biogas microbiome by comprehensive genome-resolved metagenomics of nearly 1600 species originating from multiple anaerobic digesters.</title>
        <authorList>
            <person name="Campanaro S."/>
            <person name="Treu L."/>
            <person name="Rodriguez-R L.M."/>
            <person name="Kovalovszki A."/>
            <person name="Ziels R.M."/>
            <person name="Maus I."/>
            <person name="Zhu X."/>
            <person name="Kougias P.G."/>
            <person name="Basile A."/>
            <person name="Luo G."/>
            <person name="Schluter A."/>
            <person name="Konstantinidis K.T."/>
            <person name="Angelidaki I."/>
        </authorList>
    </citation>
    <scope>NUCLEOTIDE SEQUENCE [LARGE SCALE GENOMIC DNA]</scope>
    <source>
        <strain evidence="5">AS27yjCOA_65</strain>
    </source>
</reference>
<gene>
    <name evidence="5" type="ORF">GYA55_10670</name>
</gene>
<comment type="caution">
    <text evidence="5">The sequence shown here is derived from an EMBL/GenBank/DDBJ whole genome shotgun (WGS) entry which is preliminary data.</text>
</comment>